<keyword evidence="1" id="KW-0175">Coiled coil</keyword>
<feature type="coiled-coil region" evidence="1">
    <location>
        <begin position="80"/>
        <end position="114"/>
    </location>
</feature>
<evidence type="ECO:0000313" key="3">
    <source>
        <dbReference type="EMBL" id="GER85811.1"/>
    </source>
</evidence>
<protein>
    <submittedName>
        <fullName evidence="3">Uncharacterized protein</fullName>
    </submittedName>
</protein>
<gene>
    <name evidence="3" type="ORF">KTAU_44450</name>
</gene>
<evidence type="ECO:0000313" key="4">
    <source>
        <dbReference type="Proteomes" id="UP000334820"/>
    </source>
</evidence>
<accession>A0A5J4KI29</accession>
<dbReference type="Proteomes" id="UP000334820">
    <property type="component" value="Unassembled WGS sequence"/>
</dbReference>
<evidence type="ECO:0000256" key="2">
    <source>
        <dbReference type="SAM" id="MobiDB-lite"/>
    </source>
</evidence>
<name>A0A5J4KI29_9CHLR</name>
<evidence type="ECO:0000256" key="1">
    <source>
        <dbReference type="SAM" id="Coils"/>
    </source>
</evidence>
<dbReference type="EMBL" id="BKZV01000011">
    <property type="protein sequence ID" value="GER85811.1"/>
    <property type="molecule type" value="Genomic_DNA"/>
</dbReference>
<dbReference type="AlphaFoldDB" id="A0A5J4KI29"/>
<feature type="region of interest" description="Disordered" evidence="2">
    <location>
        <begin position="117"/>
        <end position="137"/>
    </location>
</feature>
<dbReference type="RefSeq" id="WP_151730249.1">
    <property type="nucleotide sequence ID" value="NZ_BKZV01000011.1"/>
</dbReference>
<proteinExistence type="predicted"/>
<reference evidence="3 4" key="1">
    <citation type="journal article" date="2019" name="Int. J. Syst. Evol. Microbiol.">
        <title>Thermogemmatispora aurantia sp. nov. and Thermogemmatispora argillosa sp. nov., within the class Ktedonobacteria, and emended description of the genus Thermogemmatispora.</title>
        <authorList>
            <person name="Zheng Y."/>
            <person name="Wang C.M."/>
            <person name="Sakai Y."/>
            <person name="Abe K."/>
            <person name="Yokota A."/>
            <person name="Yabe S."/>
        </authorList>
    </citation>
    <scope>NUCLEOTIDE SEQUENCE [LARGE SCALE GENOMIC DNA]</scope>
    <source>
        <strain evidence="3 4">A1-2</strain>
    </source>
</reference>
<organism evidence="3 4">
    <name type="scientific">Thermogemmatispora aurantia</name>
    <dbReference type="NCBI Taxonomy" id="2045279"/>
    <lineage>
        <taxon>Bacteria</taxon>
        <taxon>Bacillati</taxon>
        <taxon>Chloroflexota</taxon>
        <taxon>Ktedonobacteria</taxon>
        <taxon>Thermogemmatisporales</taxon>
        <taxon>Thermogemmatisporaceae</taxon>
        <taxon>Thermogemmatispora</taxon>
    </lineage>
</organism>
<keyword evidence="4" id="KW-1185">Reference proteome</keyword>
<feature type="compositionally biased region" description="Basic and acidic residues" evidence="2">
    <location>
        <begin position="55"/>
        <end position="64"/>
    </location>
</feature>
<comment type="caution">
    <text evidence="3">The sequence shown here is derived from an EMBL/GenBank/DDBJ whole genome shotgun (WGS) entry which is preliminary data.</text>
</comment>
<sequence length="137" mass="14601">MVLLISGGSLVLGLLAIIALIWVIRSTSAEDLSPRGPSSAAPRVEVAPALESEEREALPAGEDHRAPYRGHELALLNPELHALATQLRTLHQQSAELEQRLDILIQVVERIERSLPAPAEAANNAGAEAQEPGPSQS</sequence>
<feature type="region of interest" description="Disordered" evidence="2">
    <location>
        <begin position="30"/>
        <end position="64"/>
    </location>
</feature>